<dbReference type="AlphaFoldDB" id="A0A183AQ95"/>
<feature type="region of interest" description="Disordered" evidence="1">
    <location>
        <begin position="195"/>
        <end position="219"/>
    </location>
</feature>
<reference evidence="2 3" key="2">
    <citation type="submission" date="2018-11" db="EMBL/GenBank/DDBJ databases">
        <authorList>
            <consortium name="Pathogen Informatics"/>
        </authorList>
    </citation>
    <scope>NUCLEOTIDE SEQUENCE [LARGE SCALE GENOMIC DNA]</scope>
    <source>
        <strain evidence="2 3">Egypt</strain>
    </source>
</reference>
<organism evidence="4">
    <name type="scientific">Echinostoma caproni</name>
    <dbReference type="NCBI Taxonomy" id="27848"/>
    <lineage>
        <taxon>Eukaryota</taxon>
        <taxon>Metazoa</taxon>
        <taxon>Spiralia</taxon>
        <taxon>Lophotrochozoa</taxon>
        <taxon>Platyhelminthes</taxon>
        <taxon>Trematoda</taxon>
        <taxon>Digenea</taxon>
        <taxon>Plagiorchiida</taxon>
        <taxon>Echinostomata</taxon>
        <taxon>Echinostomatoidea</taxon>
        <taxon>Echinostomatidae</taxon>
        <taxon>Echinostoma</taxon>
    </lineage>
</organism>
<feature type="compositionally biased region" description="Polar residues" evidence="1">
    <location>
        <begin position="1"/>
        <end position="32"/>
    </location>
</feature>
<accession>A0A183AQ95</accession>
<gene>
    <name evidence="2" type="ORF">ECPE_LOCUS9130</name>
</gene>
<evidence type="ECO:0000313" key="4">
    <source>
        <dbReference type="WBParaSite" id="ECPE_0000915801-mRNA-1"/>
    </source>
</evidence>
<evidence type="ECO:0000313" key="3">
    <source>
        <dbReference type="Proteomes" id="UP000272942"/>
    </source>
</evidence>
<dbReference type="WBParaSite" id="ECPE_0000915801-mRNA-1">
    <property type="protein sequence ID" value="ECPE_0000915801-mRNA-1"/>
    <property type="gene ID" value="ECPE_0000915801"/>
</dbReference>
<reference evidence="4" key="1">
    <citation type="submission" date="2016-06" db="UniProtKB">
        <authorList>
            <consortium name="WormBaseParasite"/>
        </authorList>
    </citation>
    <scope>IDENTIFICATION</scope>
</reference>
<feature type="region of interest" description="Disordered" evidence="1">
    <location>
        <begin position="1"/>
        <end position="115"/>
    </location>
</feature>
<dbReference type="Proteomes" id="UP000272942">
    <property type="component" value="Unassembled WGS sequence"/>
</dbReference>
<name>A0A183AQ95_9TREM</name>
<feature type="compositionally biased region" description="Low complexity" evidence="1">
    <location>
        <begin position="80"/>
        <end position="90"/>
    </location>
</feature>
<evidence type="ECO:0000313" key="2">
    <source>
        <dbReference type="EMBL" id="VDP84836.1"/>
    </source>
</evidence>
<sequence>MSPTLQDQSAEWSDLSPNNLDQSPLTRPGTTSKPEDADTDNNNRDGSGGDGTRTTMVSSSNTTIAVLPAPRAQRRRTRSSEQTVVRSSSSIPRGRPVYRSERYQRRGHSVSGLDRLPVPSSTAPIVFVAETLAVGAESTLPSATNTTTATVATSTFSDAAAESATSRPFQVDGDSGQISPSSIALLDARKAIPSKSNYDKAHKSSKPQLIKSLGNKREK</sequence>
<evidence type="ECO:0000256" key="1">
    <source>
        <dbReference type="SAM" id="MobiDB-lite"/>
    </source>
</evidence>
<dbReference type="EMBL" id="UZAN01046961">
    <property type="protein sequence ID" value="VDP84836.1"/>
    <property type="molecule type" value="Genomic_DNA"/>
</dbReference>
<proteinExistence type="predicted"/>
<protein>
    <submittedName>
        <fullName evidence="2 4">Uncharacterized protein</fullName>
    </submittedName>
</protein>
<keyword evidence="3" id="KW-1185">Reference proteome</keyword>